<dbReference type="RefSeq" id="WP_093111817.1">
    <property type="nucleotide sequence ID" value="NZ_FNGG01000001.1"/>
</dbReference>
<protein>
    <recommendedName>
        <fullName evidence="3">Ferredoxin subunit of nitrite reductase or a ring-hydroxylating dioxygenase</fullName>
    </recommendedName>
</protein>
<name>A0A1H5JI92_9FLAO</name>
<dbReference type="EMBL" id="FNUG01000001">
    <property type="protein sequence ID" value="SEE52202.1"/>
    <property type="molecule type" value="Genomic_DNA"/>
</dbReference>
<keyword evidence="2" id="KW-1185">Reference proteome</keyword>
<evidence type="ECO:0008006" key="3">
    <source>
        <dbReference type="Google" id="ProtNLM"/>
    </source>
</evidence>
<organism evidence="1 2">
    <name type="scientific">Salinimicrobium catena</name>
    <dbReference type="NCBI Taxonomy" id="390640"/>
    <lineage>
        <taxon>Bacteria</taxon>
        <taxon>Pseudomonadati</taxon>
        <taxon>Bacteroidota</taxon>
        <taxon>Flavobacteriia</taxon>
        <taxon>Flavobacteriales</taxon>
        <taxon>Flavobacteriaceae</taxon>
        <taxon>Salinimicrobium</taxon>
    </lineage>
</organism>
<proteinExistence type="predicted"/>
<gene>
    <name evidence="1" type="ORF">SAMN04488034_101744</name>
</gene>
<dbReference type="Proteomes" id="UP000199448">
    <property type="component" value="Unassembled WGS sequence"/>
</dbReference>
<dbReference type="STRING" id="390640.SAMN04488034_101744"/>
<dbReference type="OrthoDB" id="1201186at2"/>
<dbReference type="AlphaFoldDB" id="A0A1H5JI92"/>
<accession>A0A1H5JI92</accession>
<evidence type="ECO:0000313" key="2">
    <source>
        <dbReference type="Proteomes" id="UP000199448"/>
    </source>
</evidence>
<evidence type="ECO:0000313" key="1">
    <source>
        <dbReference type="EMBL" id="SEE52202.1"/>
    </source>
</evidence>
<sequence length="142" mass="16225">MKKFFFSLCLFPLIWSCSGDDEIRNNPYLPDLNFSVRLDLSLPEYNNLNFPGNKYTTYNYGINGIVIYNLNNDQYMAFELTDPNHVIQDCSVLTVEGTEATCSCDDGNQYTIITGQQTSGEGQYFLKPYRVVRRGDVLEVSN</sequence>
<reference evidence="1 2" key="1">
    <citation type="submission" date="2016-10" db="EMBL/GenBank/DDBJ databases">
        <authorList>
            <person name="de Groot N.N."/>
        </authorList>
    </citation>
    <scope>NUCLEOTIDE SEQUENCE [LARGE SCALE GENOMIC DNA]</scope>
    <source>
        <strain evidence="1 2">DSM 23553</strain>
    </source>
</reference>